<dbReference type="OrthoDB" id="1062680at2"/>
<gene>
    <name evidence="1" type="ORF">EV195_10534</name>
</gene>
<dbReference type="RefSeq" id="WP_132794663.1">
    <property type="nucleotide sequence ID" value="NZ_SLXM01000005.1"/>
</dbReference>
<comment type="caution">
    <text evidence="1">The sequence shown here is derived from an EMBL/GenBank/DDBJ whole genome shotgun (WGS) entry which is preliminary data.</text>
</comment>
<dbReference type="EMBL" id="SLXM01000005">
    <property type="protein sequence ID" value="TCP24603.1"/>
    <property type="molecule type" value="Genomic_DNA"/>
</dbReference>
<sequence length="404" mass="45926">MKKIKNISYLFVAIILSSCIETVEFPSTSFESNLVVKAIITNELKTHRIELSRTTPIESEDVISERNAVITITDDSGAVYNFQETDNGIYTSTQAFAVQPNKKYILNIQTYDGEKYSSRSEQLPNISEITDMTATIDANIDNESIIVFKANSSGNNIDGSYYRYEYEETYKIKAFIWNSKRIRILSDVSPYDFDLVDKEPEIYGEGFCYGNKKSNSILITETKTLAQDQVLGFTIREIPLESYIVGLRYSILLKQYVLNQNTYDYYQLLDKFSDQNDIFSQTQVGNIPSNITAESNPDKNNVIGFFEVSSFSEKRFFFNRSDITDISYKNYTDSNACNEFPQPLFEDNFGNSPLLDFLATHIFYDEPPGGIGGGSSNSPYQVVLRQCGDCSHLGPVQQPDFWVD</sequence>
<dbReference type="Pfam" id="PF14054">
    <property type="entry name" value="DUF4249"/>
    <property type="match status" value="1"/>
</dbReference>
<name>A0A4R2NRQ2_9FLAO</name>
<evidence type="ECO:0000313" key="1">
    <source>
        <dbReference type="EMBL" id="TCP24603.1"/>
    </source>
</evidence>
<dbReference type="AlphaFoldDB" id="A0A4R2NRQ2"/>
<protein>
    <submittedName>
        <fullName evidence="1">Uncharacterized protein DUF4249</fullName>
    </submittedName>
</protein>
<dbReference type="InterPro" id="IPR025345">
    <property type="entry name" value="DUF4249"/>
</dbReference>
<organism evidence="1 2">
    <name type="scientific">Tenacibaculum skagerrakense</name>
    <dbReference type="NCBI Taxonomy" id="186571"/>
    <lineage>
        <taxon>Bacteria</taxon>
        <taxon>Pseudomonadati</taxon>
        <taxon>Bacteroidota</taxon>
        <taxon>Flavobacteriia</taxon>
        <taxon>Flavobacteriales</taxon>
        <taxon>Flavobacteriaceae</taxon>
        <taxon>Tenacibaculum</taxon>
    </lineage>
</organism>
<dbReference type="Proteomes" id="UP000294564">
    <property type="component" value="Unassembled WGS sequence"/>
</dbReference>
<reference evidence="1 2" key="1">
    <citation type="submission" date="2019-03" db="EMBL/GenBank/DDBJ databases">
        <title>Genomic Encyclopedia of Type Strains, Phase IV (KMG-IV): sequencing the most valuable type-strain genomes for metagenomic binning, comparative biology and taxonomic classification.</title>
        <authorList>
            <person name="Goeker M."/>
        </authorList>
    </citation>
    <scope>NUCLEOTIDE SEQUENCE [LARGE SCALE GENOMIC DNA]</scope>
    <source>
        <strain evidence="1 2">DSM 14836</strain>
    </source>
</reference>
<dbReference type="PROSITE" id="PS51257">
    <property type="entry name" value="PROKAR_LIPOPROTEIN"/>
    <property type="match status" value="1"/>
</dbReference>
<proteinExistence type="predicted"/>
<keyword evidence="2" id="KW-1185">Reference proteome</keyword>
<evidence type="ECO:0000313" key="2">
    <source>
        <dbReference type="Proteomes" id="UP000294564"/>
    </source>
</evidence>
<accession>A0A4R2NRQ2</accession>